<feature type="transmembrane region" description="Helical" evidence="19">
    <location>
        <begin position="132"/>
        <end position="149"/>
    </location>
</feature>
<dbReference type="PRINTS" id="PR01081">
    <property type="entry name" value="KCLTRNSPORT"/>
</dbReference>
<evidence type="ECO:0000256" key="3">
    <source>
        <dbReference type="ARBA" id="ARBA00012180"/>
    </source>
</evidence>
<feature type="transmembrane region" description="Helical" evidence="19">
    <location>
        <begin position="329"/>
        <end position="350"/>
    </location>
</feature>
<keyword evidence="14" id="KW-0325">Glycoprotein</keyword>
<keyword evidence="7" id="KW-0597">Phosphoprotein</keyword>
<feature type="transmembrane region" description="Helical" evidence="19">
    <location>
        <begin position="420"/>
        <end position="453"/>
    </location>
</feature>
<sequence>MLWIDLKQAVHARCPSNLSQLAEFCKEEWAKIPKDRCERLTMLTAISMSAIATNGVVPAGGSYYMISRSLGPEFGGAVGICFYLGTTFAGAMYILGCIEILLIYIVPHAAIFQIEGLDGPEAEAAMLNNMRVYGSIVLSLMSLVVFVGVKYVNKLALVFLACVILSILAVYAGVIKSSFDPPYFPICVLGDRTLVSKGIDICAKTIDMGNGTVTTKLWKMFCDSEFLNATCDEYFTNNNVSNVQGIPGITSGILAENLFSSFMKKNDILVKRGIPAVVDPDAPITNSNRYVLADITSFFTLLVGIYFPSVTGIMAGSNRSGDLQDAQKSIPIGTILAISTTSFICILQFGEGVSGNLVIGTLAWPSPWVIVFGSFFSTCGAGLQSLTGAPRLLQAIARDEIIPFLRVFGHGKANGEPTWALLLTATICEIGILIASLDAVAPILSMYVMLIALTRTNFIPDRSRPGLTTTAIGAVDLQGAGGNWATVGRRSRGGRRVRRQREKRKGKGRELADVMERRKVDILCVQETRWKGSKARSIGAGFKLFYYGVDSKRNGVGVVLKEEFVRNVLEVGCELEEKERFWSELDEVMESIPTGDEEVMGKFGVKERNLEGQMVVDFAKRMDMGVVNTYFQKREEHRVTYKSGGRSTQKKRQKLRQALGGQGVLPDDWETTAEVIRETGRKVLGVSSGRRKEDKETWWWNEEVQDSIQRKRLAKKKWDMDRTEENRQEYKELQRRVKREVSKAKQKAYDELYTRLDTREGEKDLYRLARQRDRDGKDVQQVRVIKDRDGRVLTSEESVQRRWKEYFEELMNEENEREKRVEGVNSVEQKVDKIRKDEVRKALKRMKSGKAVGPDDIPVEVWKCLGEAAVEFLASLFNKVLENLEKAYDRVPREELWYCMRKSGVAEKYVRVVQDMYERSRTVVRCAVVMDQLSEEVRQESPWTMMFADDIVICSESREQVEENLERWRFALERRGMKVSRSKTEYMCVNEREGSGTVRLQGEEVKKVQEFKYLGSTVQSNGECGKEVKKRVQAGWNGWRKVSGVLCDQKISARIKGKVYRTVVRPAMLYGLETVSLRKRQESELEVAELKMLRFFLMCYMFVNLACALQTLLRTPNWRPRFKFYHWALSFLGMSLCLSLMFICSWYYAIVAMAIAGCIYKYIEFCGAEKEWGDGIRGISLSAARYALMRLEEGPPHTKNWRPQIMVLVGLDGEQNVEQPRLLSLTNQLKAGKGLTIVGACIEGTYLNNHEKAQKAELSLRKLMETEKVKGFSQVVISSNLRDATSHLIQAGGLGGLRHNTVVFNFPKNWKQHEDHRQLRNFVVTLPLLSRREKPEVVRETTAARLALLVPKNIAAYPSNGERFTEGHIDVWWIVHDGGMLMLLPFLLRQHKQDLAPAHTINDHGVGVLDWPANLPDLNPIENLWGIVRRKVRNKRPKNADELKATVKETWASIPPQQCHKLITSMPRPIEAVIKAKGAPTKY</sequence>
<evidence type="ECO:0000256" key="13">
    <source>
        <dbReference type="ARBA" id="ARBA00023136"/>
    </source>
</evidence>
<feature type="transmembrane region" description="Helical" evidence="19">
    <location>
        <begin position="1092"/>
        <end position="1113"/>
    </location>
</feature>
<dbReference type="GO" id="GO:0045202">
    <property type="term" value="C:synapse"/>
    <property type="evidence" value="ECO:0007669"/>
    <property type="project" value="GOC"/>
</dbReference>
<evidence type="ECO:0000256" key="10">
    <source>
        <dbReference type="ARBA" id="ARBA00022958"/>
    </source>
</evidence>
<keyword evidence="18" id="KW-0175">Coiled coil</keyword>
<evidence type="ECO:0000256" key="6">
    <source>
        <dbReference type="ARBA" id="ARBA00022538"/>
    </source>
</evidence>
<keyword evidence="11 19" id="KW-1133">Transmembrane helix</keyword>
<evidence type="ECO:0000313" key="21">
    <source>
        <dbReference type="EMBL" id="KAK3539524.1"/>
    </source>
</evidence>
<dbReference type="InterPro" id="IPR000076">
    <property type="entry name" value="KCL_cotranspt"/>
</dbReference>
<evidence type="ECO:0000256" key="12">
    <source>
        <dbReference type="ARBA" id="ARBA00023065"/>
    </source>
</evidence>
<evidence type="ECO:0000256" key="15">
    <source>
        <dbReference type="ARBA" id="ARBA00023214"/>
    </source>
</evidence>
<keyword evidence="4" id="KW-0813">Transport</keyword>
<evidence type="ECO:0000256" key="14">
    <source>
        <dbReference type="ARBA" id="ARBA00023180"/>
    </source>
</evidence>
<comment type="similarity">
    <text evidence="16">Belongs to the SLC12A transporter family. K/Cl co-transporter subfamily.</text>
</comment>
<dbReference type="Gene3D" id="3.60.10.10">
    <property type="entry name" value="Endonuclease/exonuclease/phosphatase"/>
    <property type="match status" value="1"/>
</dbReference>
<evidence type="ECO:0000256" key="18">
    <source>
        <dbReference type="SAM" id="Coils"/>
    </source>
</evidence>
<evidence type="ECO:0000256" key="2">
    <source>
        <dbReference type="ARBA" id="ARBA00010879"/>
    </source>
</evidence>
<name>A0AAE0R1M8_9TELE</name>
<keyword evidence="9" id="KW-0769">Symport</keyword>
<dbReference type="Gene3D" id="3.30.70.270">
    <property type="match status" value="1"/>
</dbReference>
<keyword evidence="12" id="KW-0406">Ion transport</keyword>
<feature type="coiled-coil region" evidence="18">
    <location>
        <begin position="713"/>
        <end position="747"/>
    </location>
</feature>
<keyword evidence="10" id="KW-0630">Potassium</keyword>
<dbReference type="Proteomes" id="UP001274896">
    <property type="component" value="Unassembled WGS sequence"/>
</dbReference>
<dbReference type="GO" id="GO:0006884">
    <property type="term" value="P:cell volume homeostasis"/>
    <property type="evidence" value="ECO:0007669"/>
    <property type="project" value="TreeGrafter"/>
</dbReference>
<feature type="transmembrane region" description="Helical" evidence="19">
    <location>
        <begin position="40"/>
        <end position="57"/>
    </location>
</feature>
<dbReference type="SUPFAM" id="SSF56672">
    <property type="entry name" value="DNA/RNA polymerases"/>
    <property type="match status" value="1"/>
</dbReference>
<evidence type="ECO:0000256" key="5">
    <source>
        <dbReference type="ARBA" id="ARBA00022475"/>
    </source>
</evidence>
<dbReference type="InterPro" id="IPR004841">
    <property type="entry name" value="AA-permease/SLC12A_dom"/>
</dbReference>
<feature type="transmembrane region" description="Helical" evidence="19">
    <location>
        <begin position="1125"/>
        <end position="1149"/>
    </location>
</feature>
<dbReference type="EMBL" id="JAUCMX010000007">
    <property type="protein sequence ID" value="KAK3539524.1"/>
    <property type="molecule type" value="Genomic_DNA"/>
</dbReference>
<accession>A0AAE0R1M8</accession>
<feature type="transmembrane region" description="Helical" evidence="19">
    <location>
        <begin position="295"/>
        <end position="317"/>
    </location>
</feature>
<keyword evidence="22" id="KW-1185">Reference proteome</keyword>
<comment type="similarity">
    <text evidence="2">Belongs to the beta type-B retroviral polymerase family. HERV class-II K(HML-2) pol subfamily.</text>
</comment>
<dbReference type="Gene3D" id="3.30.420.10">
    <property type="entry name" value="Ribonuclease H-like superfamily/Ribonuclease H"/>
    <property type="match status" value="1"/>
</dbReference>
<evidence type="ECO:0000256" key="16">
    <source>
        <dbReference type="ARBA" id="ARBA00046331"/>
    </source>
</evidence>
<evidence type="ECO:0000256" key="7">
    <source>
        <dbReference type="ARBA" id="ARBA00022553"/>
    </source>
</evidence>
<dbReference type="PANTHER" id="PTHR11827:SF54">
    <property type="entry name" value="SOLUTE CARRIER FAMILY 12 MEMBER 5"/>
    <property type="match status" value="1"/>
</dbReference>
<comment type="subcellular location">
    <subcellularLocation>
        <location evidence="1">Cell membrane</location>
        <topology evidence="1">Multi-pass membrane protein</topology>
    </subcellularLocation>
</comment>
<protein>
    <recommendedName>
        <fullName evidence="3">ribonuclease H</fullName>
        <ecNumber evidence="3">3.1.26.4</ecNumber>
    </recommendedName>
</protein>
<dbReference type="GO" id="GO:0015379">
    <property type="term" value="F:potassium:chloride symporter activity"/>
    <property type="evidence" value="ECO:0007669"/>
    <property type="project" value="InterPro"/>
</dbReference>
<proteinExistence type="inferred from homology"/>
<dbReference type="GO" id="GO:0004523">
    <property type="term" value="F:RNA-DNA hybrid ribonuclease activity"/>
    <property type="evidence" value="ECO:0007669"/>
    <property type="project" value="UniProtKB-EC"/>
</dbReference>
<dbReference type="Pfam" id="PF03522">
    <property type="entry name" value="SLC12"/>
    <property type="match status" value="1"/>
</dbReference>
<dbReference type="GO" id="GO:0055075">
    <property type="term" value="P:potassium ion homeostasis"/>
    <property type="evidence" value="ECO:0007669"/>
    <property type="project" value="TreeGrafter"/>
</dbReference>
<dbReference type="EC" id="3.1.26.4" evidence="3"/>
<dbReference type="GO" id="GO:0006259">
    <property type="term" value="P:DNA metabolic process"/>
    <property type="evidence" value="ECO:0007669"/>
    <property type="project" value="UniProtKB-ARBA"/>
</dbReference>
<gene>
    <name evidence="21" type="ORF">QTP70_009504</name>
</gene>
<dbReference type="GO" id="GO:0055064">
    <property type="term" value="P:chloride ion homeostasis"/>
    <property type="evidence" value="ECO:0007669"/>
    <property type="project" value="TreeGrafter"/>
</dbReference>
<reference evidence="21" key="1">
    <citation type="submission" date="2023-06" db="EMBL/GenBank/DDBJ databases">
        <title>Male Hemibagrus guttatus genome.</title>
        <authorList>
            <person name="Bian C."/>
        </authorList>
    </citation>
    <scope>NUCLEOTIDE SEQUENCE</scope>
    <source>
        <strain evidence="21">Male_cb2023</strain>
        <tissue evidence="21">Muscle</tissue>
    </source>
</reference>
<feature type="transmembrane region" description="Helical" evidence="19">
    <location>
        <begin position="362"/>
        <end position="383"/>
    </location>
</feature>
<evidence type="ECO:0000259" key="20">
    <source>
        <dbReference type="PROSITE" id="PS50878"/>
    </source>
</evidence>
<dbReference type="InterPro" id="IPR043502">
    <property type="entry name" value="DNA/RNA_pol_sf"/>
</dbReference>
<dbReference type="Pfam" id="PF00078">
    <property type="entry name" value="RVT_1"/>
    <property type="match status" value="1"/>
</dbReference>
<dbReference type="Pfam" id="PF00324">
    <property type="entry name" value="AA_permease"/>
    <property type="match status" value="3"/>
</dbReference>
<dbReference type="GO" id="GO:0005886">
    <property type="term" value="C:plasma membrane"/>
    <property type="evidence" value="ECO:0007669"/>
    <property type="project" value="UniProtKB-SubCell"/>
</dbReference>
<feature type="domain" description="Reverse transcriptase" evidence="20">
    <location>
        <begin position="766"/>
        <end position="1018"/>
    </location>
</feature>
<evidence type="ECO:0000256" key="9">
    <source>
        <dbReference type="ARBA" id="ARBA00022847"/>
    </source>
</evidence>
<dbReference type="InterPro" id="IPR000477">
    <property type="entry name" value="RT_dom"/>
</dbReference>
<evidence type="ECO:0000313" key="22">
    <source>
        <dbReference type="Proteomes" id="UP001274896"/>
    </source>
</evidence>
<dbReference type="InterPro" id="IPR036691">
    <property type="entry name" value="Endo/exonu/phosph_ase_sf"/>
</dbReference>
<dbReference type="GO" id="GO:0003676">
    <property type="term" value="F:nucleic acid binding"/>
    <property type="evidence" value="ECO:0007669"/>
    <property type="project" value="InterPro"/>
</dbReference>
<evidence type="ECO:0000256" key="8">
    <source>
        <dbReference type="ARBA" id="ARBA00022692"/>
    </source>
</evidence>
<dbReference type="InterPro" id="IPR018491">
    <property type="entry name" value="SLC12_C"/>
</dbReference>
<keyword evidence="15" id="KW-0868">Chloride</keyword>
<evidence type="ECO:0000256" key="1">
    <source>
        <dbReference type="ARBA" id="ARBA00004651"/>
    </source>
</evidence>
<keyword evidence="5" id="KW-1003">Cell membrane</keyword>
<evidence type="ECO:0000256" key="17">
    <source>
        <dbReference type="ARBA" id="ARBA00047825"/>
    </source>
</evidence>
<dbReference type="InterPro" id="IPR036397">
    <property type="entry name" value="RNaseH_sf"/>
</dbReference>
<dbReference type="Gene3D" id="1.20.1740.10">
    <property type="entry name" value="Amino acid/polyamine transporter I"/>
    <property type="match status" value="1"/>
</dbReference>
<dbReference type="GO" id="GO:0007268">
    <property type="term" value="P:chemical synaptic transmission"/>
    <property type="evidence" value="ECO:0007669"/>
    <property type="project" value="TreeGrafter"/>
</dbReference>
<dbReference type="InterPro" id="IPR004842">
    <property type="entry name" value="SLC12A_fam"/>
</dbReference>
<organism evidence="21 22">
    <name type="scientific">Hemibagrus guttatus</name>
    <dbReference type="NCBI Taxonomy" id="175788"/>
    <lineage>
        <taxon>Eukaryota</taxon>
        <taxon>Metazoa</taxon>
        <taxon>Chordata</taxon>
        <taxon>Craniata</taxon>
        <taxon>Vertebrata</taxon>
        <taxon>Euteleostomi</taxon>
        <taxon>Actinopterygii</taxon>
        <taxon>Neopterygii</taxon>
        <taxon>Teleostei</taxon>
        <taxon>Ostariophysi</taxon>
        <taxon>Siluriformes</taxon>
        <taxon>Bagridae</taxon>
        <taxon>Hemibagrus</taxon>
    </lineage>
</organism>
<comment type="caution">
    <text evidence="21">The sequence shown here is derived from an EMBL/GenBank/DDBJ whole genome shotgun (WGS) entry which is preliminary data.</text>
</comment>
<dbReference type="PANTHER" id="PTHR11827">
    <property type="entry name" value="SOLUTE CARRIER FAMILY 12, CATION COTRANSPORTERS"/>
    <property type="match status" value="1"/>
</dbReference>
<dbReference type="GO" id="GO:1990573">
    <property type="term" value="P:potassium ion import across plasma membrane"/>
    <property type="evidence" value="ECO:0007669"/>
    <property type="project" value="TreeGrafter"/>
</dbReference>
<comment type="catalytic activity">
    <reaction evidence="17">
        <text>K(+)(in) + chloride(in) = K(+)(out) + chloride(out)</text>
        <dbReference type="Rhea" id="RHEA:72427"/>
        <dbReference type="ChEBI" id="CHEBI:17996"/>
        <dbReference type="ChEBI" id="CHEBI:29103"/>
    </reaction>
</comment>
<keyword evidence="13 19" id="KW-0472">Membrane</keyword>
<dbReference type="PROSITE" id="PS50878">
    <property type="entry name" value="RT_POL"/>
    <property type="match status" value="1"/>
</dbReference>
<evidence type="ECO:0000256" key="11">
    <source>
        <dbReference type="ARBA" id="ARBA00022989"/>
    </source>
</evidence>
<keyword evidence="6" id="KW-0633">Potassium transport</keyword>
<evidence type="ECO:0000256" key="4">
    <source>
        <dbReference type="ARBA" id="ARBA00022448"/>
    </source>
</evidence>
<feature type="transmembrane region" description="Helical" evidence="19">
    <location>
        <begin position="156"/>
        <end position="175"/>
    </location>
</feature>
<keyword evidence="8 19" id="KW-0812">Transmembrane</keyword>
<dbReference type="InterPro" id="IPR043128">
    <property type="entry name" value="Rev_trsase/Diguanyl_cyclase"/>
</dbReference>
<feature type="transmembrane region" description="Helical" evidence="19">
    <location>
        <begin position="91"/>
        <end position="112"/>
    </location>
</feature>
<evidence type="ECO:0000256" key="19">
    <source>
        <dbReference type="SAM" id="Phobius"/>
    </source>
</evidence>